<feature type="domain" description="Chitin-binding type-2" evidence="6">
    <location>
        <begin position="559"/>
        <end position="619"/>
    </location>
</feature>
<keyword evidence="5" id="KW-0325">Glycoprotein</keyword>
<dbReference type="InterPro" id="IPR002557">
    <property type="entry name" value="Chitin-bd_dom"/>
</dbReference>
<dbReference type="OMA" id="DFHIHHL"/>
<keyword evidence="2" id="KW-0732">Signal</keyword>
<dbReference type="InterPro" id="IPR051940">
    <property type="entry name" value="Chitin_bind-dev_reg"/>
</dbReference>
<dbReference type="VEuPathDB" id="VectorBase:ASTEI08829"/>
<evidence type="ECO:0000256" key="3">
    <source>
        <dbReference type="ARBA" id="ARBA00022737"/>
    </source>
</evidence>
<keyword evidence="3" id="KW-0677">Repeat</keyword>
<evidence type="ECO:0000256" key="4">
    <source>
        <dbReference type="ARBA" id="ARBA00023157"/>
    </source>
</evidence>
<keyword evidence="4" id="KW-1015">Disulfide bond</keyword>
<evidence type="ECO:0000256" key="1">
    <source>
        <dbReference type="ARBA" id="ARBA00022669"/>
    </source>
</evidence>
<dbReference type="VEuPathDB" id="VectorBase:ASTEI20_038046"/>
<dbReference type="VEuPathDB" id="VectorBase:ASTEI20_044754"/>
<dbReference type="InterPro" id="IPR036508">
    <property type="entry name" value="Chitin-bd_dom_sf"/>
</dbReference>
<feature type="domain" description="Chitin-binding type-2" evidence="6">
    <location>
        <begin position="628"/>
        <end position="697"/>
    </location>
</feature>
<reference evidence="8" key="1">
    <citation type="journal article" date="2014" name="Genome Biol.">
        <title>Genome analysis of a major urban malaria vector mosquito, Anopheles stephensi.</title>
        <authorList>
            <person name="Jiang X."/>
            <person name="Peery A."/>
            <person name="Hall A.B."/>
            <person name="Sharma A."/>
            <person name="Chen X.G."/>
            <person name="Waterhouse R.M."/>
            <person name="Komissarov A."/>
            <person name="Riehle M.M."/>
            <person name="Shouche Y."/>
            <person name="Sharakhova M.V."/>
            <person name="Lawson D."/>
            <person name="Pakpour N."/>
            <person name="Arensburger P."/>
            <person name="Davidson V.L."/>
            <person name="Eiglmeier K."/>
            <person name="Emrich S."/>
            <person name="George P."/>
            <person name="Kennedy R.C."/>
            <person name="Mane S.P."/>
            <person name="Maslen G."/>
            <person name="Oringanje C."/>
            <person name="Qi Y."/>
            <person name="Settlage R."/>
            <person name="Tojo M."/>
            <person name="Tubio J.M."/>
            <person name="Unger M.F."/>
            <person name="Wang B."/>
            <person name="Vernick K.D."/>
            <person name="Ribeiro J.M."/>
            <person name="James A.A."/>
            <person name="Michel K."/>
            <person name="Riehle M.A."/>
            <person name="Luckhart S."/>
            <person name="Sharakhov I.V."/>
            <person name="Tu Z."/>
        </authorList>
    </citation>
    <scope>NUCLEOTIDE SEQUENCE [LARGE SCALE GENOMIC DNA]</scope>
    <source>
        <strain evidence="8">Indian</strain>
    </source>
</reference>
<dbReference type="PANTHER" id="PTHR23301:SF110">
    <property type="entry name" value="LD43683P-RELATED"/>
    <property type="match status" value="1"/>
</dbReference>
<dbReference type="Pfam" id="PF01607">
    <property type="entry name" value="CBM_14"/>
    <property type="match status" value="9"/>
</dbReference>
<dbReference type="EnsemblMetazoa" id="ASTEI08829-RA">
    <property type="protein sequence ID" value="ASTEI08829-PA"/>
    <property type="gene ID" value="ASTEI08829"/>
</dbReference>
<dbReference type="SMART" id="SM00494">
    <property type="entry name" value="ChtBD2"/>
    <property type="match status" value="9"/>
</dbReference>
<dbReference type="VEuPathDB" id="VectorBase:ASTEI20_035799"/>
<organism evidence="7 8">
    <name type="scientific">Anopheles stephensi</name>
    <name type="common">Indo-Pakistan malaria mosquito</name>
    <dbReference type="NCBI Taxonomy" id="30069"/>
    <lineage>
        <taxon>Eukaryota</taxon>
        <taxon>Metazoa</taxon>
        <taxon>Ecdysozoa</taxon>
        <taxon>Arthropoda</taxon>
        <taxon>Hexapoda</taxon>
        <taxon>Insecta</taxon>
        <taxon>Pterygota</taxon>
        <taxon>Neoptera</taxon>
        <taxon>Endopterygota</taxon>
        <taxon>Diptera</taxon>
        <taxon>Nematocera</taxon>
        <taxon>Culicoidea</taxon>
        <taxon>Culicidae</taxon>
        <taxon>Anophelinae</taxon>
        <taxon>Anopheles</taxon>
    </lineage>
</organism>
<sequence length="708" mass="79313">MHRNRRLAKRRTTPSPAAIAIELERVWAFGADAQSFKCPPKDGQYEDPLQCDKFYECNDGRATERLCPDGLVFDPTIRKINKCDQPFNVDCGDRVELQPPRGNNLCPRRNGFFAHPDPAVCNVFYNCIEGEATEITCTAGLHFDEYTGTCVWPNDAGRQGCNPGANKKLKDGFTCPKEQKTDESGQAVAHPKYAHPTDCQRFYVCLNGVEPRDLGCQVGEVYNEETERCDAPENMAVAYRGVLAALLLLAIPAAIVDAQFKCPKNRGQFEDPVQCDKYYVCDEGEATEKLCPDGLVFDPTIKLINKCDQPFNVDCGDRFELQPAQGTSDYCPRKNGFFSHPDPSICNVFYSCINGEELEMSCTGGLHFDEKSGTCVWPDVAAREGCGSNANKKLNDGFQCPKETRYDKNGQVITHPNYPHPTDCSRFYYCLNGIEPRLGQCDAKMVYNEDLQRCDDPDNVPECKRIHLALPFLLAAALVCSAAEEPEDYFEFTCPKPDGQFEDPYQCDKYYECDDGRVSEKLCPDGLVFNPASKLVNKCDQVFNVECHDRKELQPPKPIGVCPRQNGFFPHPDPSICNIFYNCVNGRELEMTCVAGLHFNQPTGTCVWPDMANRQGCGSNANKKLNDGFQCPKDATKMDKNGQIVTHPNYPHPDDCQRFYICLNGIEPRQGTCEEGMVYNEDLQRCDDPENVPGCEDWYNGPEADQAA</sequence>
<dbReference type="GO" id="GO:0005576">
    <property type="term" value="C:extracellular region"/>
    <property type="evidence" value="ECO:0007669"/>
    <property type="project" value="InterPro"/>
</dbReference>
<evidence type="ECO:0000256" key="2">
    <source>
        <dbReference type="ARBA" id="ARBA00022729"/>
    </source>
</evidence>
<accession>A0A182YK43</accession>
<evidence type="ECO:0000313" key="8">
    <source>
        <dbReference type="Proteomes" id="UP000076408"/>
    </source>
</evidence>
<feature type="domain" description="Chitin-binding type-2" evidence="6">
    <location>
        <begin position="259"/>
        <end position="317"/>
    </location>
</feature>
<dbReference type="STRING" id="30069.A0A182YK43"/>
<reference evidence="7" key="2">
    <citation type="submission" date="2020-05" db="UniProtKB">
        <authorList>
            <consortium name="EnsemblMetazoa"/>
        </authorList>
    </citation>
    <scope>IDENTIFICATION</scope>
    <source>
        <strain evidence="7">Indian</strain>
    </source>
</reference>
<dbReference type="PROSITE" id="PS50940">
    <property type="entry name" value="CHIT_BIND_II"/>
    <property type="match status" value="9"/>
</dbReference>
<name>A0A182YK43_ANOST</name>
<dbReference type="VEuPathDB" id="VectorBase:ASTE001150"/>
<evidence type="ECO:0000259" key="6">
    <source>
        <dbReference type="PROSITE" id="PS50940"/>
    </source>
</evidence>
<evidence type="ECO:0000313" key="7">
    <source>
        <dbReference type="EnsemblMetazoa" id="ASTEI08829-PA"/>
    </source>
</evidence>
<feature type="domain" description="Chitin-binding type-2" evidence="6">
    <location>
        <begin position="491"/>
        <end position="549"/>
    </location>
</feature>
<dbReference type="AlphaFoldDB" id="A0A182YK43"/>
<dbReference type="PANTHER" id="PTHR23301">
    <property type="entry name" value="CHITIN BINDING PERITROPHIN-A"/>
    <property type="match status" value="1"/>
</dbReference>
<dbReference type="GO" id="GO:0008061">
    <property type="term" value="F:chitin binding"/>
    <property type="evidence" value="ECO:0007669"/>
    <property type="project" value="UniProtKB-KW"/>
</dbReference>
<feature type="domain" description="Chitin-binding type-2" evidence="6">
    <location>
        <begin position="328"/>
        <end position="388"/>
    </location>
</feature>
<dbReference type="SUPFAM" id="SSF57625">
    <property type="entry name" value="Invertebrate chitin-binding proteins"/>
    <property type="match status" value="9"/>
</dbReference>
<feature type="domain" description="Chitin-binding type-2" evidence="6">
    <location>
        <begin position="397"/>
        <end position="465"/>
    </location>
</feature>
<feature type="domain" description="Chitin-binding type-2" evidence="6">
    <location>
        <begin position="103"/>
        <end position="163"/>
    </location>
</feature>
<feature type="domain" description="Chitin-binding type-2" evidence="6">
    <location>
        <begin position="35"/>
        <end position="93"/>
    </location>
</feature>
<dbReference type="Gene3D" id="2.170.140.10">
    <property type="entry name" value="Chitin binding domain"/>
    <property type="match status" value="9"/>
</dbReference>
<proteinExistence type="predicted"/>
<protein>
    <recommendedName>
        <fullName evidence="6">Chitin-binding type-2 domain-containing protein</fullName>
    </recommendedName>
</protein>
<evidence type="ECO:0000256" key="5">
    <source>
        <dbReference type="ARBA" id="ARBA00023180"/>
    </source>
</evidence>
<keyword evidence="8" id="KW-1185">Reference proteome</keyword>
<dbReference type="Proteomes" id="UP000076408">
    <property type="component" value="Unassembled WGS sequence"/>
</dbReference>
<keyword evidence="1" id="KW-0147">Chitin-binding</keyword>
<feature type="domain" description="Chitin-binding type-2" evidence="6">
    <location>
        <begin position="172"/>
        <end position="239"/>
    </location>
</feature>